<evidence type="ECO:0000256" key="2">
    <source>
        <dbReference type="ARBA" id="ARBA00003690"/>
    </source>
</evidence>
<evidence type="ECO:0000256" key="3">
    <source>
        <dbReference type="ARBA" id="ARBA00004174"/>
    </source>
</evidence>
<keyword evidence="10" id="KW-0560">Oxidoreductase</keyword>
<comment type="function">
    <text evidence="2">May be involved in the metabolism of insect hormones and in the breakdown of synthetic insecticides.</text>
</comment>
<dbReference type="GO" id="GO:0020037">
    <property type="term" value="F:heme binding"/>
    <property type="evidence" value="ECO:0007669"/>
    <property type="project" value="InterPro"/>
</dbReference>
<keyword evidence="14" id="KW-1133">Transmembrane helix</keyword>
<dbReference type="AlphaFoldDB" id="A0A7R8VXR6"/>
<evidence type="ECO:0000256" key="7">
    <source>
        <dbReference type="ARBA" id="ARBA00022723"/>
    </source>
</evidence>
<dbReference type="InterPro" id="IPR001128">
    <property type="entry name" value="Cyt_P450"/>
</dbReference>
<dbReference type="InterPro" id="IPR050476">
    <property type="entry name" value="Insect_CytP450_Detox"/>
</dbReference>
<accession>A0A7R8VXR6</accession>
<keyword evidence="12" id="KW-0503">Monooxygenase</keyword>
<keyword evidence="8" id="KW-0256">Endoplasmic reticulum</keyword>
<evidence type="ECO:0000256" key="12">
    <source>
        <dbReference type="ARBA" id="ARBA00023033"/>
    </source>
</evidence>
<sequence length="206" mass="22957">MNPNSKIKNVGDILLNVSVYMKIKFILALIFPNISFLFKIRLFSTKAYKLLVDILKEVLSQRKINGTKNNDFLQFLLQIKDGLNFSSDAVFSCHGKSGRIQSSNESDTIALAVSVFTEAFEKTSAVLSATLLELASNEEIQETLRKEIDTAREQNSGGIGFEMIQGMKYLDMVLSGPSTIHTTLARATRTPDSLVHSPSHWLRAKI</sequence>
<evidence type="ECO:0000313" key="15">
    <source>
        <dbReference type="EMBL" id="CAD7206749.1"/>
    </source>
</evidence>
<dbReference type="SUPFAM" id="SSF48264">
    <property type="entry name" value="Cytochrome P450"/>
    <property type="match status" value="1"/>
</dbReference>
<evidence type="ECO:0000256" key="1">
    <source>
        <dbReference type="ARBA" id="ARBA00001971"/>
    </source>
</evidence>
<comment type="cofactor">
    <cofactor evidence="1">
        <name>heme</name>
        <dbReference type="ChEBI" id="CHEBI:30413"/>
    </cofactor>
</comment>
<evidence type="ECO:0000256" key="13">
    <source>
        <dbReference type="ARBA" id="ARBA00023136"/>
    </source>
</evidence>
<dbReference type="GO" id="GO:0016705">
    <property type="term" value="F:oxidoreductase activity, acting on paired donors, with incorporation or reduction of molecular oxygen"/>
    <property type="evidence" value="ECO:0007669"/>
    <property type="project" value="InterPro"/>
</dbReference>
<proteinExistence type="inferred from homology"/>
<keyword evidence="11" id="KW-0408">Iron</keyword>
<dbReference type="InterPro" id="IPR036396">
    <property type="entry name" value="Cyt_P450_sf"/>
</dbReference>
<dbReference type="GO" id="GO:0004497">
    <property type="term" value="F:monooxygenase activity"/>
    <property type="evidence" value="ECO:0007669"/>
    <property type="project" value="UniProtKB-KW"/>
</dbReference>
<keyword evidence="6" id="KW-0349">Heme</keyword>
<keyword evidence="13 14" id="KW-0472">Membrane</keyword>
<evidence type="ECO:0000256" key="11">
    <source>
        <dbReference type="ARBA" id="ARBA00023004"/>
    </source>
</evidence>
<evidence type="ECO:0000256" key="10">
    <source>
        <dbReference type="ARBA" id="ARBA00023002"/>
    </source>
</evidence>
<keyword evidence="7" id="KW-0479">Metal-binding</keyword>
<dbReference type="EMBL" id="OA586203">
    <property type="protein sequence ID" value="CAD7206749.1"/>
    <property type="molecule type" value="Genomic_DNA"/>
</dbReference>
<keyword evidence="14" id="KW-0812">Transmembrane</keyword>
<feature type="transmembrane region" description="Helical" evidence="14">
    <location>
        <begin position="20"/>
        <end position="40"/>
    </location>
</feature>
<keyword evidence="9" id="KW-0492">Microsome</keyword>
<evidence type="ECO:0000256" key="14">
    <source>
        <dbReference type="SAM" id="Phobius"/>
    </source>
</evidence>
<dbReference type="PANTHER" id="PTHR24292:SF84">
    <property type="entry name" value="CYTOCHROME P450 28A5-RELATED"/>
    <property type="match status" value="1"/>
</dbReference>
<comment type="subcellular location">
    <subcellularLocation>
        <location evidence="4">Endoplasmic reticulum membrane</location>
        <topology evidence="4">Peripheral membrane protein</topology>
    </subcellularLocation>
    <subcellularLocation>
        <location evidence="3">Microsome membrane</location>
        <topology evidence="3">Peripheral membrane protein</topology>
    </subcellularLocation>
</comment>
<evidence type="ECO:0000256" key="8">
    <source>
        <dbReference type="ARBA" id="ARBA00022824"/>
    </source>
</evidence>
<reference evidence="15" key="1">
    <citation type="submission" date="2020-11" db="EMBL/GenBank/DDBJ databases">
        <authorList>
            <person name="Tran Van P."/>
        </authorList>
    </citation>
    <scope>NUCLEOTIDE SEQUENCE</scope>
</reference>
<comment type="similarity">
    <text evidence="5">Belongs to the cytochrome P450 family.</text>
</comment>
<dbReference type="Gene3D" id="1.10.630.10">
    <property type="entry name" value="Cytochrome P450"/>
    <property type="match status" value="1"/>
</dbReference>
<dbReference type="GO" id="GO:0005789">
    <property type="term" value="C:endoplasmic reticulum membrane"/>
    <property type="evidence" value="ECO:0007669"/>
    <property type="project" value="UniProtKB-SubCell"/>
</dbReference>
<evidence type="ECO:0000256" key="6">
    <source>
        <dbReference type="ARBA" id="ARBA00022617"/>
    </source>
</evidence>
<evidence type="ECO:0000256" key="5">
    <source>
        <dbReference type="ARBA" id="ARBA00010617"/>
    </source>
</evidence>
<evidence type="ECO:0008006" key="16">
    <source>
        <dbReference type="Google" id="ProtNLM"/>
    </source>
</evidence>
<evidence type="ECO:0000256" key="9">
    <source>
        <dbReference type="ARBA" id="ARBA00022848"/>
    </source>
</evidence>
<dbReference type="Pfam" id="PF00067">
    <property type="entry name" value="p450"/>
    <property type="match status" value="1"/>
</dbReference>
<organism evidence="15">
    <name type="scientific">Timema douglasi</name>
    <name type="common">Walking stick</name>
    <dbReference type="NCBI Taxonomy" id="61478"/>
    <lineage>
        <taxon>Eukaryota</taxon>
        <taxon>Metazoa</taxon>
        <taxon>Ecdysozoa</taxon>
        <taxon>Arthropoda</taxon>
        <taxon>Hexapoda</taxon>
        <taxon>Insecta</taxon>
        <taxon>Pterygota</taxon>
        <taxon>Neoptera</taxon>
        <taxon>Polyneoptera</taxon>
        <taxon>Phasmatodea</taxon>
        <taxon>Timematodea</taxon>
        <taxon>Timematoidea</taxon>
        <taxon>Timematidae</taxon>
        <taxon>Timema</taxon>
    </lineage>
</organism>
<evidence type="ECO:0000256" key="4">
    <source>
        <dbReference type="ARBA" id="ARBA00004406"/>
    </source>
</evidence>
<dbReference type="PANTHER" id="PTHR24292">
    <property type="entry name" value="CYTOCHROME P450"/>
    <property type="match status" value="1"/>
</dbReference>
<dbReference type="GO" id="GO:0005506">
    <property type="term" value="F:iron ion binding"/>
    <property type="evidence" value="ECO:0007669"/>
    <property type="project" value="InterPro"/>
</dbReference>
<gene>
    <name evidence="15" type="ORF">TDIB3V08_LOCUS12898</name>
</gene>
<protein>
    <recommendedName>
        <fullName evidence="16">Cytochrome P450</fullName>
    </recommendedName>
</protein>
<name>A0A7R8VXR6_TIMDO</name>